<gene>
    <name evidence="5" type="primary">LOC108733987</name>
</gene>
<dbReference type="AlphaFoldDB" id="A0A1W4WL71"/>
<feature type="compositionally biased region" description="Low complexity" evidence="2">
    <location>
        <begin position="455"/>
        <end position="475"/>
    </location>
</feature>
<dbReference type="FunCoup" id="A0A1W4WL71">
    <property type="interactions" value="103"/>
</dbReference>
<evidence type="ECO:0000256" key="1">
    <source>
        <dbReference type="ARBA" id="ARBA00023054"/>
    </source>
</evidence>
<feature type="compositionally biased region" description="Polar residues" evidence="2">
    <location>
        <begin position="380"/>
        <end position="410"/>
    </location>
</feature>
<feature type="compositionally biased region" description="Basic residues" evidence="2">
    <location>
        <begin position="292"/>
        <end position="311"/>
    </location>
</feature>
<name>A0A1W4WL71_AGRPL</name>
<evidence type="ECO:0000259" key="3">
    <source>
        <dbReference type="Pfam" id="PF15295"/>
    </source>
</evidence>
<keyword evidence="1" id="KW-0175">Coiled coil</keyword>
<dbReference type="GeneID" id="108733987"/>
<dbReference type="KEGG" id="apln:108733987"/>
<protein>
    <submittedName>
        <fullName evidence="5">J domain-containing protein DDB_G0295729</fullName>
    </submittedName>
</protein>
<organism evidence="4 5">
    <name type="scientific">Agrilus planipennis</name>
    <name type="common">Emerald ash borer</name>
    <name type="synonym">Agrilus marcopoli</name>
    <dbReference type="NCBI Taxonomy" id="224129"/>
    <lineage>
        <taxon>Eukaryota</taxon>
        <taxon>Metazoa</taxon>
        <taxon>Ecdysozoa</taxon>
        <taxon>Arthropoda</taxon>
        <taxon>Hexapoda</taxon>
        <taxon>Insecta</taxon>
        <taxon>Pterygota</taxon>
        <taxon>Neoptera</taxon>
        <taxon>Endopterygota</taxon>
        <taxon>Coleoptera</taxon>
        <taxon>Polyphaga</taxon>
        <taxon>Elateriformia</taxon>
        <taxon>Buprestoidea</taxon>
        <taxon>Buprestidae</taxon>
        <taxon>Agrilinae</taxon>
        <taxon>Agrilus</taxon>
    </lineage>
</organism>
<evidence type="ECO:0000256" key="2">
    <source>
        <dbReference type="SAM" id="MobiDB-lite"/>
    </source>
</evidence>
<keyword evidence="4" id="KW-1185">Reference proteome</keyword>
<accession>A0A1W4WL71</accession>
<dbReference type="InterPro" id="IPR029311">
    <property type="entry name" value="CCDC50_N"/>
</dbReference>
<dbReference type="PANTHER" id="PTHR22115">
    <property type="entry name" value="C3ORF6 PROTEIN-RELATED"/>
    <property type="match status" value="1"/>
</dbReference>
<dbReference type="RefSeq" id="XP_018320863.1">
    <property type="nucleotide sequence ID" value="XM_018465361.2"/>
</dbReference>
<feature type="compositionally biased region" description="Polar residues" evidence="2">
    <location>
        <begin position="144"/>
        <end position="158"/>
    </location>
</feature>
<feature type="domain" description="Coiled-coil" evidence="3">
    <location>
        <begin position="10"/>
        <end position="127"/>
    </location>
</feature>
<feature type="region of interest" description="Disordered" evidence="2">
    <location>
        <begin position="377"/>
        <end position="516"/>
    </location>
</feature>
<proteinExistence type="predicted"/>
<evidence type="ECO:0000313" key="5">
    <source>
        <dbReference type="RefSeq" id="XP_018320863.1"/>
    </source>
</evidence>
<sequence>MANAERDLLPKTGKVNEMCREWLVREDGALAYQLQNQEITEHYKGNKQRNALVREDFPRAVDEQLREKQLAEQAAMVYHQMLEEQEKVDSQYAKELAQKLEWEEKIKKQALQMQDQFLAKQIHEEVTQYTEMEFPNRPNILISPHQNRPNDWSSNSYHCHTPRRQAKPMPLPNTSPNKQLTSPSNNAISSDVYGYADPYLDSNVVPSAEIYTYSEVYRNADELSTDLNRLKIVEDSLPADELIRRKMQEEKDAQLARELQERENIQLDRDRLLAIEAQDKELAKLLQEKERQKVKRARERAKQKSLMKKQQQKSEMDQSICPDESYSDPVDLIPNPAPSENVVIKTPLVGPSDDIVSYSLPADVVKGDNQFKHRLPTSAFKETNNSPDCIQESNIQLSSPSRPTNLSLKSVSRKHGTNDNNGDSPPSQNESPSKQMSNIAIAIDPTYNRRSQHFSRSSKGSPSVAPSSTSSSSSPNTFEEQETSPVPPYMPIQGQRRTSSLEKKHKKKVKDGCKQQ</sequence>
<feature type="region of interest" description="Disordered" evidence="2">
    <location>
        <begin position="138"/>
        <end position="185"/>
    </location>
</feature>
<feature type="compositionally biased region" description="Polar residues" evidence="2">
    <location>
        <begin position="418"/>
        <end position="438"/>
    </location>
</feature>
<feature type="compositionally biased region" description="Polar residues" evidence="2">
    <location>
        <begin position="172"/>
        <end position="185"/>
    </location>
</feature>
<dbReference type="PANTHER" id="PTHR22115:SF4">
    <property type="entry name" value="COILED-COIL DOMAIN-CONTAINING PROTEIN"/>
    <property type="match status" value="1"/>
</dbReference>
<feature type="region of interest" description="Disordered" evidence="2">
    <location>
        <begin position="291"/>
        <end position="322"/>
    </location>
</feature>
<evidence type="ECO:0000313" key="4">
    <source>
        <dbReference type="Proteomes" id="UP000192223"/>
    </source>
</evidence>
<reference evidence="5" key="1">
    <citation type="submission" date="2025-08" db="UniProtKB">
        <authorList>
            <consortium name="RefSeq"/>
        </authorList>
    </citation>
    <scope>IDENTIFICATION</scope>
    <source>
        <tissue evidence="5">Entire body</tissue>
    </source>
</reference>
<dbReference type="InterPro" id="IPR039303">
    <property type="entry name" value="CCDC50"/>
</dbReference>
<dbReference type="InParanoid" id="A0A1W4WL71"/>
<dbReference type="Proteomes" id="UP000192223">
    <property type="component" value="Unplaced"/>
</dbReference>
<dbReference type="OrthoDB" id="9994767at2759"/>
<dbReference type="Pfam" id="PF15295">
    <property type="entry name" value="CCDC50_N"/>
    <property type="match status" value="1"/>
</dbReference>